<name>A0A6N9SVV4_9HYPH</name>
<dbReference type="SUPFAM" id="SSF143011">
    <property type="entry name" value="RelE-like"/>
    <property type="match status" value="1"/>
</dbReference>
<dbReference type="AlphaFoldDB" id="A0A6N9SVV4"/>
<dbReference type="RefSeq" id="WP_163460789.1">
    <property type="nucleotide sequence ID" value="NZ_JAAAMG010000001.1"/>
</dbReference>
<evidence type="ECO:0000313" key="1">
    <source>
        <dbReference type="EMBL" id="NDW03190.1"/>
    </source>
</evidence>
<organism evidence="1 2">
    <name type="scientific">Jiella pacifica</name>
    <dbReference type="NCBI Taxonomy" id="2696469"/>
    <lineage>
        <taxon>Bacteria</taxon>
        <taxon>Pseudomonadati</taxon>
        <taxon>Pseudomonadota</taxon>
        <taxon>Alphaproteobacteria</taxon>
        <taxon>Hyphomicrobiales</taxon>
        <taxon>Aurantimonadaceae</taxon>
        <taxon>Jiella</taxon>
    </lineage>
</organism>
<dbReference type="EMBL" id="JAAAMG010000001">
    <property type="protein sequence ID" value="NDW03190.1"/>
    <property type="molecule type" value="Genomic_DNA"/>
</dbReference>
<dbReference type="Proteomes" id="UP000469011">
    <property type="component" value="Unassembled WGS sequence"/>
</dbReference>
<reference evidence="1 2" key="1">
    <citation type="submission" date="2020-01" db="EMBL/GenBank/DDBJ databases">
        <title>Jiella pacifica sp. nov.</title>
        <authorList>
            <person name="Xue Z."/>
            <person name="Zhu S."/>
            <person name="Chen J."/>
            <person name="Yang J."/>
        </authorList>
    </citation>
    <scope>NUCLEOTIDE SEQUENCE [LARGE SCALE GENOMIC DNA]</scope>
    <source>
        <strain evidence="1 2">40Bstr34</strain>
    </source>
</reference>
<proteinExistence type="predicted"/>
<evidence type="ECO:0000313" key="2">
    <source>
        <dbReference type="Proteomes" id="UP000469011"/>
    </source>
</evidence>
<protein>
    <submittedName>
        <fullName evidence="1">Type II toxin-antitoxin system RelE/ParE family toxin</fullName>
    </submittedName>
</protein>
<gene>
    <name evidence="1" type="ORF">GTK09_02010</name>
</gene>
<keyword evidence="2" id="KW-1185">Reference proteome</keyword>
<dbReference type="PANTHER" id="PTHR40266">
    <property type="entry name" value="TOXIN HIGB-1"/>
    <property type="match status" value="1"/>
</dbReference>
<dbReference type="PANTHER" id="PTHR40266:SF2">
    <property type="entry name" value="TOXIN HIGB-1"/>
    <property type="match status" value="1"/>
</dbReference>
<dbReference type="Pfam" id="PF05015">
    <property type="entry name" value="HigB-like_toxin"/>
    <property type="match status" value="1"/>
</dbReference>
<dbReference type="Gene3D" id="3.30.2310.20">
    <property type="entry name" value="RelE-like"/>
    <property type="match status" value="1"/>
</dbReference>
<sequence length="111" mass="13050">MSGTIVPIGGAFDHRLQDKNGWLRAFFVEDLHSKQIPANIEDRLFRKLQMIDDATSERDLRSPPSNHFEKLRGRLEGLHSIRVNKRWRIVFRWDEASGEASDLYLDDHSYR</sequence>
<dbReference type="InterPro" id="IPR035093">
    <property type="entry name" value="RelE/ParE_toxin_dom_sf"/>
</dbReference>
<dbReference type="InterPro" id="IPR007711">
    <property type="entry name" value="HigB-1"/>
</dbReference>
<comment type="caution">
    <text evidence="1">The sequence shown here is derived from an EMBL/GenBank/DDBJ whole genome shotgun (WGS) entry which is preliminary data.</text>
</comment>
<accession>A0A6N9SVV4</accession>